<evidence type="ECO:0000256" key="1">
    <source>
        <dbReference type="SAM" id="MobiDB-lite"/>
    </source>
</evidence>
<reference evidence="2 3" key="1">
    <citation type="submission" date="2024-06" db="EMBL/GenBank/DDBJ databases">
        <title>The Natural Products Discovery Center: Release of the First 8490 Sequenced Strains for Exploring Actinobacteria Biosynthetic Diversity.</title>
        <authorList>
            <person name="Kalkreuter E."/>
            <person name="Kautsar S.A."/>
            <person name="Yang D."/>
            <person name="Bader C.D."/>
            <person name="Teijaro C.N."/>
            <person name="Fluegel L."/>
            <person name="Davis C.M."/>
            <person name="Simpson J.R."/>
            <person name="Lauterbach L."/>
            <person name="Steele A.D."/>
            <person name="Gui C."/>
            <person name="Meng S."/>
            <person name="Li G."/>
            <person name="Viehrig K."/>
            <person name="Ye F."/>
            <person name="Su P."/>
            <person name="Kiefer A.F."/>
            <person name="Nichols A."/>
            <person name="Cepeda A.J."/>
            <person name="Yan W."/>
            <person name="Fan B."/>
            <person name="Jiang Y."/>
            <person name="Adhikari A."/>
            <person name="Zheng C.-J."/>
            <person name="Schuster L."/>
            <person name="Cowan T.M."/>
            <person name="Smanski M.J."/>
            <person name="Chevrette M.G."/>
            <person name="De Carvalho L.P.S."/>
            <person name="Shen B."/>
        </authorList>
    </citation>
    <scope>NUCLEOTIDE SEQUENCE [LARGE SCALE GENOMIC DNA]</scope>
    <source>
        <strain evidence="2 3">NPDC048946</strain>
    </source>
</reference>
<feature type="region of interest" description="Disordered" evidence="1">
    <location>
        <begin position="1"/>
        <end position="31"/>
    </location>
</feature>
<organism evidence="2 3">
    <name type="scientific">Streptodolium elevatio</name>
    <dbReference type="NCBI Taxonomy" id="3157996"/>
    <lineage>
        <taxon>Bacteria</taxon>
        <taxon>Bacillati</taxon>
        <taxon>Actinomycetota</taxon>
        <taxon>Actinomycetes</taxon>
        <taxon>Kitasatosporales</taxon>
        <taxon>Streptomycetaceae</taxon>
        <taxon>Streptodolium</taxon>
    </lineage>
</organism>
<accession>A0ABV3DRA5</accession>
<comment type="caution">
    <text evidence="2">The sequence shown here is derived from an EMBL/GenBank/DDBJ whole genome shotgun (WGS) entry which is preliminary data.</text>
</comment>
<proteinExistence type="predicted"/>
<sequence length="58" mass="5909">MTRQNPALGRPAAAKVGAAPIRPQEQVRDRGGARAHAAAFVHALAAALHSDGSRVAAD</sequence>
<protein>
    <submittedName>
        <fullName evidence="2">Uncharacterized protein</fullName>
    </submittedName>
</protein>
<dbReference type="EMBL" id="JBEZFP010000117">
    <property type="protein sequence ID" value="MEU8138284.1"/>
    <property type="molecule type" value="Genomic_DNA"/>
</dbReference>
<dbReference type="Proteomes" id="UP001551482">
    <property type="component" value="Unassembled WGS sequence"/>
</dbReference>
<evidence type="ECO:0000313" key="3">
    <source>
        <dbReference type="Proteomes" id="UP001551482"/>
    </source>
</evidence>
<evidence type="ECO:0000313" key="2">
    <source>
        <dbReference type="EMBL" id="MEU8138284.1"/>
    </source>
</evidence>
<gene>
    <name evidence="2" type="ORF">AB0C36_32870</name>
</gene>
<name>A0ABV3DRA5_9ACTN</name>
<keyword evidence="3" id="KW-1185">Reference proteome</keyword>
<dbReference type="RefSeq" id="WP_358361418.1">
    <property type="nucleotide sequence ID" value="NZ_JBEZFP010000117.1"/>
</dbReference>